<dbReference type="Gene3D" id="3.40.50.1370">
    <property type="entry name" value="Aspartate/ornithine carbamoyltransferase"/>
    <property type="match status" value="2"/>
</dbReference>
<reference evidence="10" key="1">
    <citation type="submission" date="2020-08" db="EMBL/GenBank/DDBJ databases">
        <title>Genome public.</title>
        <authorList>
            <person name="Liu C."/>
            <person name="Sun Q."/>
        </authorList>
    </citation>
    <scope>NUCLEOTIDE SEQUENCE</scope>
    <source>
        <strain evidence="10">NSJ-63</strain>
    </source>
</reference>
<evidence type="ECO:0000259" key="8">
    <source>
        <dbReference type="Pfam" id="PF00185"/>
    </source>
</evidence>
<feature type="domain" description="Aspartate/ornithine carbamoyltransferase Asp/Orn-binding" evidence="8">
    <location>
        <begin position="163"/>
        <end position="314"/>
    </location>
</feature>
<evidence type="ECO:0000256" key="1">
    <source>
        <dbReference type="ARBA" id="ARBA00004975"/>
    </source>
</evidence>
<feature type="binding site" evidence="7">
    <location>
        <position position="173"/>
    </location>
    <ligand>
        <name>L-ornithine</name>
        <dbReference type="ChEBI" id="CHEBI:46911"/>
    </ligand>
</feature>
<dbReference type="Pfam" id="PF00185">
    <property type="entry name" value="OTCace"/>
    <property type="match status" value="1"/>
</dbReference>
<evidence type="ECO:0000313" key="10">
    <source>
        <dbReference type="EMBL" id="MBC8537558.1"/>
    </source>
</evidence>
<comment type="similarity">
    <text evidence="2 7">Belongs to the aspartate/ornithine carbamoyltransferase superfamily. OTCase family.</text>
</comment>
<dbReference type="GO" id="GO:0004585">
    <property type="term" value="F:ornithine carbamoyltransferase activity"/>
    <property type="evidence" value="ECO:0007669"/>
    <property type="project" value="UniProtKB-UniRule"/>
</dbReference>
<dbReference type="GO" id="GO:0016597">
    <property type="term" value="F:amino acid binding"/>
    <property type="evidence" value="ECO:0007669"/>
    <property type="project" value="InterPro"/>
</dbReference>
<dbReference type="EMBL" id="JACRSS010000001">
    <property type="protein sequence ID" value="MBC8537558.1"/>
    <property type="molecule type" value="Genomic_DNA"/>
</dbReference>
<proteinExistence type="inferred from homology"/>
<dbReference type="PRINTS" id="PR00102">
    <property type="entry name" value="OTCASE"/>
</dbReference>
<dbReference type="PANTHER" id="PTHR45753:SF3">
    <property type="entry name" value="ORNITHINE TRANSCARBAMYLASE, MITOCHONDRIAL"/>
    <property type="match status" value="1"/>
</dbReference>
<evidence type="ECO:0000313" key="11">
    <source>
        <dbReference type="Proteomes" id="UP000617951"/>
    </source>
</evidence>
<dbReference type="RefSeq" id="WP_249279460.1">
    <property type="nucleotide sequence ID" value="NZ_JACRSS010000001.1"/>
</dbReference>
<dbReference type="GO" id="GO:0019240">
    <property type="term" value="P:citrulline biosynthetic process"/>
    <property type="evidence" value="ECO:0007669"/>
    <property type="project" value="TreeGrafter"/>
</dbReference>
<keyword evidence="7" id="KW-0963">Cytoplasm</keyword>
<dbReference type="InterPro" id="IPR006131">
    <property type="entry name" value="Asp_carbamoyltransf_Asp/Orn-bd"/>
</dbReference>
<evidence type="ECO:0000256" key="4">
    <source>
        <dbReference type="ARBA" id="ARBA00016634"/>
    </source>
</evidence>
<evidence type="ECO:0000256" key="7">
    <source>
        <dbReference type="HAMAP-Rule" id="MF_01109"/>
    </source>
</evidence>
<feature type="binding site" evidence="7">
    <location>
        <position position="237"/>
    </location>
    <ligand>
        <name>L-ornithine</name>
        <dbReference type="ChEBI" id="CHEBI:46911"/>
    </ligand>
</feature>
<evidence type="ECO:0000256" key="5">
    <source>
        <dbReference type="ARBA" id="ARBA00022679"/>
    </source>
</evidence>
<dbReference type="GO" id="GO:0042450">
    <property type="term" value="P:L-arginine biosynthetic process via ornithine"/>
    <property type="evidence" value="ECO:0007669"/>
    <property type="project" value="UniProtKB-UniRule"/>
</dbReference>
<comment type="pathway">
    <text evidence="1">Amino-acid biosynthesis; L-arginine biosynthesis; L-arginine from L-ornithine and carbamoyl phosphate: step 1/3.</text>
</comment>
<feature type="binding site" evidence="7">
    <location>
        <position position="115"/>
    </location>
    <ligand>
        <name>carbamoyl phosphate</name>
        <dbReference type="ChEBI" id="CHEBI:58228"/>
    </ligand>
</feature>
<feature type="binding site" evidence="7">
    <location>
        <begin position="241"/>
        <end position="242"/>
    </location>
    <ligand>
        <name>L-ornithine</name>
        <dbReference type="ChEBI" id="CHEBI:46911"/>
    </ligand>
</feature>
<feature type="binding site" evidence="7">
    <location>
        <begin position="277"/>
        <end position="278"/>
    </location>
    <ligand>
        <name>carbamoyl phosphate</name>
        <dbReference type="ChEBI" id="CHEBI:58228"/>
    </ligand>
</feature>
<comment type="subcellular location">
    <subcellularLocation>
        <location evidence="7">Cytoplasm</location>
    </subcellularLocation>
</comment>
<accession>A0A926HVQ5</accession>
<dbReference type="Proteomes" id="UP000617951">
    <property type="component" value="Unassembled WGS sequence"/>
</dbReference>
<dbReference type="SUPFAM" id="SSF53671">
    <property type="entry name" value="Aspartate/ornithine carbamoyltransferase"/>
    <property type="match status" value="1"/>
</dbReference>
<dbReference type="InterPro" id="IPR006130">
    <property type="entry name" value="Asp/Orn_carbamoylTrfase"/>
</dbReference>
<dbReference type="NCBIfam" id="NF001986">
    <property type="entry name" value="PRK00779.1"/>
    <property type="match status" value="1"/>
</dbReference>
<sequence>MDLKNYQAKQPFSQKHLLTLADYSQDEILQILSLSLDLKEKTKKGIPHPLLAGQTLAMIFAKSSTRTRVSFEVGMFQLGGHALNLSTHDIQLGRGETVADTARTISRMVDGIMIRTFDQKDLEILAECGSVPVINGLTDTYHPVQALADVQTIYEHKGTLEHQKLAFVGDGNNVAHSLMLICTKLGMDFSIACPVGFEPDPAITKVAMGFAEESGAHILVTHDPREAAKGADAMYTDVWASMGQESQFEEKSKHFIPYQVNDALLECAKDDVIFMHCLPAHRGEEVTASVIDGPHSVVFDEAENRLHAQKAVMVKLMGKAEQ</sequence>
<dbReference type="InterPro" id="IPR024904">
    <property type="entry name" value="OTCase_ArgI"/>
</dbReference>
<protein>
    <recommendedName>
        <fullName evidence="4 7">Ornithine carbamoyltransferase</fullName>
        <shortName evidence="7">OTCase</shortName>
        <ecNumber evidence="3 7">2.1.3.3</ecNumber>
    </recommendedName>
</protein>
<feature type="binding site" evidence="7">
    <location>
        <position position="91"/>
    </location>
    <ligand>
        <name>carbamoyl phosphate</name>
        <dbReference type="ChEBI" id="CHEBI:58228"/>
    </ligand>
</feature>
<feature type="domain" description="Aspartate/ornithine carbamoyltransferase carbamoyl-P binding" evidence="9">
    <location>
        <begin position="15"/>
        <end position="155"/>
    </location>
</feature>
<dbReference type="GO" id="GO:0005737">
    <property type="term" value="C:cytoplasm"/>
    <property type="evidence" value="ECO:0007669"/>
    <property type="project" value="UniProtKB-SubCell"/>
</dbReference>
<dbReference type="FunFam" id="3.40.50.1370:FF:000008">
    <property type="entry name" value="Ornithine carbamoyltransferase"/>
    <property type="match status" value="1"/>
</dbReference>
<dbReference type="InterPro" id="IPR002292">
    <property type="entry name" value="Orn/put_carbamltrans"/>
</dbReference>
<feature type="binding site" evidence="7">
    <location>
        <position position="305"/>
    </location>
    <ligand>
        <name>carbamoyl phosphate</name>
        <dbReference type="ChEBI" id="CHEBI:58228"/>
    </ligand>
</feature>
<feature type="binding site" evidence="7">
    <location>
        <begin position="142"/>
        <end position="145"/>
    </location>
    <ligand>
        <name>carbamoyl phosphate</name>
        <dbReference type="ChEBI" id="CHEBI:58228"/>
    </ligand>
</feature>
<gene>
    <name evidence="10" type="primary">argF</name>
    <name evidence="10" type="ORF">H8693_01255</name>
</gene>
<dbReference type="PROSITE" id="PS00097">
    <property type="entry name" value="CARBAMOYLTRANSFERASE"/>
    <property type="match status" value="1"/>
</dbReference>
<dbReference type="NCBIfam" id="TIGR00658">
    <property type="entry name" value="orni_carb_tr"/>
    <property type="match status" value="1"/>
</dbReference>
<comment type="caution">
    <text evidence="10">The sequence shown here is derived from an EMBL/GenBank/DDBJ whole genome shotgun (WGS) entry which is preliminary data.</text>
</comment>
<evidence type="ECO:0000256" key="2">
    <source>
        <dbReference type="ARBA" id="ARBA00007805"/>
    </source>
</evidence>
<evidence type="ECO:0000256" key="3">
    <source>
        <dbReference type="ARBA" id="ARBA00013007"/>
    </source>
</evidence>
<dbReference type="EC" id="2.1.3.3" evidence="3 7"/>
<feature type="binding site" evidence="7">
    <location>
        <begin position="64"/>
        <end position="67"/>
    </location>
    <ligand>
        <name>carbamoyl phosphate</name>
        <dbReference type="ChEBI" id="CHEBI:58228"/>
    </ligand>
</feature>
<dbReference type="Pfam" id="PF02729">
    <property type="entry name" value="OTCace_N"/>
    <property type="match status" value="1"/>
</dbReference>
<comment type="catalytic activity">
    <reaction evidence="6 7">
        <text>carbamoyl phosphate + L-ornithine = L-citrulline + phosphate + H(+)</text>
        <dbReference type="Rhea" id="RHEA:19513"/>
        <dbReference type="ChEBI" id="CHEBI:15378"/>
        <dbReference type="ChEBI" id="CHEBI:43474"/>
        <dbReference type="ChEBI" id="CHEBI:46911"/>
        <dbReference type="ChEBI" id="CHEBI:57743"/>
        <dbReference type="ChEBI" id="CHEBI:58228"/>
        <dbReference type="EC" id="2.1.3.3"/>
    </reaction>
</comment>
<dbReference type="PANTHER" id="PTHR45753">
    <property type="entry name" value="ORNITHINE CARBAMOYLTRANSFERASE, MITOCHONDRIAL"/>
    <property type="match status" value="1"/>
</dbReference>
<keyword evidence="11" id="KW-1185">Reference proteome</keyword>
<organism evidence="10 11">
    <name type="scientific">Guopingia tenuis</name>
    <dbReference type="NCBI Taxonomy" id="2763656"/>
    <lineage>
        <taxon>Bacteria</taxon>
        <taxon>Bacillati</taxon>
        <taxon>Bacillota</taxon>
        <taxon>Clostridia</taxon>
        <taxon>Christensenellales</taxon>
        <taxon>Christensenellaceae</taxon>
        <taxon>Guopingia</taxon>
    </lineage>
</organism>
<keyword evidence="5 7" id="KW-0808">Transferase</keyword>
<dbReference type="AlphaFoldDB" id="A0A926HVQ5"/>
<name>A0A926HVQ5_9FIRM</name>
<dbReference type="InterPro" id="IPR006132">
    <property type="entry name" value="Asp/Orn_carbamoyltranf_P-bd"/>
</dbReference>
<evidence type="ECO:0000259" key="9">
    <source>
        <dbReference type="Pfam" id="PF02729"/>
    </source>
</evidence>
<dbReference type="HAMAP" id="MF_01109">
    <property type="entry name" value="OTCase"/>
    <property type="match status" value="1"/>
</dbReference>
<dbReference type="InterPro" id="IPR036901">
    <property type="entry name" value="Asp/Orn_carbamoylTrfase_sf"/>
</dbReference>
<dbReference type="PRINTS" id="PR00100">
    <property type="entry name" value="AOTCASE"/>
</dbReference>
<evidence type="ECO:0000256" key="6">
    <source>
        <dbReference type="ARBA" id="ARBA00048772"/>
    </source>
</evidence>